<dbReference type="InParanoid" id="D8QDL8"/>
<gene>
    <name evidence="2" type="ORF">SCHCODRAFT_78560</name>
</gene>
<dbReference type="GO" id="GO:0000175">
    <property type="term" value="F:3'-5'-RNA exonuclease activity"/>
    <property type="evidence" value="ECO:0007669"/>
    <property type="project" value="TreeGrafter"/>
</dbReference>
<dbReference type="SUPFAM" id="SSF56219">
    <property type="entry name" value="DNase I-like"/>
    <property type="match status" value="1"/>
</dbReference>
<feature type="domain" description="Endonuclease/exonuclease/phosphatase" evidence="1">
    <location>
        <begin position="5"/>
        <end position="312"/>
    </location>
</feature>
<reference evidence="2 3" key="1">
    <citation type="journal article" date="2010" name="Nat. Biotechnol.">
        <title>Genome sequence of the model mushroom Schizophyllum commune.</title>
        <authorList>
            <person name="Ohm R.A."/>
            <person name="de Jong J.F."/>
            <person name="Lugones L.G."/>
            <person name="Aerts A."/>
            <person name="Kothe E."/>
            <person name="Stajich J.E."/>
            <person name="de Vries R.P."/>
            <person name="Record E."/>
            <person name="Levasseur A."/>
            <person name="Baker S.E."/>
            <person name="Bartholomew K.A."/>
            <person name="Coutinho P.M."/>
            <person name="Erdmann S."/>
            <person name="Fowler T.J."/>
            <person name="Gathman A.C."/>
            <person name="Lombard V."/>
            <person name="Henrissat B."/>
            <person name="Knabe N."/>
            <person name="Kuees U."/>
            <person name="Lilly W.W."/>
            <person name="Lindquist E."/>
            <person name="Lucas S."/>
            <person name="Magnuson J.K."/>
            <person name="Piumi F."/>
            <person name="Raudaskoski M."/>
            <person name="Salamov A."/>
            <person name="Schmutz J."/>
            <person name="Schwarze F.W.M.R."/>
            <person name="vanKuyk P.A."/>
            <person name="Horton J.S."/>
            <person name="Grigoriev I.V."/>
            <person name="Woesten H.A.B."/>
        </authorList>
    </citation>
    <scope>NUCLEOTIDE SEQUENCE [LARGE SCALE GENOMIC DNA]</scope>
    <source>
        <strain evidence="3">H4-8 / FGSC 9210</strain>
    </source>
</reference>
<dbReference type="InterPro" id="IPR036691">
    <property type="entry name" value="Endo/exonu/phosph_ase_sf"/>
</dbReference>
<dbReference type="VEuPathDB" id="FungiDB:SCHCODRAFT_02637358"/>
<keyword evidence="3" id="KW-1185">Reference proteome</keyword>
<accession>D8QDL8</accession>
<evidence type="ECO:0000313" key="2">
    <source>
        <dbReference type="EMBL" id="EFI94009.1"/>
    </source>
</evidence>
<sequence>MRVGSWNLRYDSQPDNITVADSLAALGDPLQEPTYLQNTSERPWSTRRVRVAELLLNKGVEVIGFQEALVRQVNDLQELLGSDWSWVGVGRDDGVEAGEYSPIFWKNSTLQLLDWDYFWTSSTPFEPSKYEGAGSYRICTVAHFQPATGPTLTVFNTHMDDQSDDQRRLAASLVLYRARYEAVNAGGPVLVMGDFNRRVIIPISPPTGGDSGAYNISTGVLEPVAINQTFADKYAVTDDQLPDFTLLDLRGQTPRRSVSSNFATFTGFTPPNNASDWGRIDFLFGGSNGGWTSTAYHVDPSLTDDGLYMSDHRPVFVDVSLD</sequence>
<dbReference type="Proteomes" id="UP000007431">
    <property type="component" value="Unassembled WGS sequence"/>
</dbReference>
<dbReference type="PANTHER" id="PTHR12121">
    <property type="entry name" value="CARBON CATABOLITE REPRESSOR PROTEIN 4"/>
    <property type="match status" value="1"/>
</dbReference>
<evidence type="ECO:0000313" key="3">
    <source>
        <dbReference type="Proteomes" id="UP000007431"/>
    </source>
</evidence>
<dbReference type="EMBL" id="GL377310">
    <property type="protein sequence ID" value="EFI94009.1"/>
    <property type="molecule type" value="Genomic_DNA"/>
</dbReference>
<dbReference type="HOGENOM" id="CLU_030508_0_1_1"/>
<dbReference type="InterPro" id="IPR005135">
    <property type="entry name" value="Endo/exonuclease/phosphatase"/>
</dbReference>
<dbReference type="InterPro" id="IPR050410">
    <property type="entry name" value="CCR4/nocturin_mRNA_transcr"/>
</dbReference>
<evidence type="ECO:0000259" key="1">
    <source>
        <dbReference type="Pfam" id="PF03372"/>
    </source>
</evidence>
<proteinExistence type="predicted"/>
<dbReference type="AlphaFoldDB" id="D8QDL8"/>
<organism evidence="3">
    <name type="scientific">Schizophyllum commune (strain H4-8 / FGSC 9210)</name>
    <name type="common">Split gill fungus</name>
    <dbReference type="NCBI Taxonomy" id="578458"/>
    <lineage>
        <taxon>Eukaryota</taxon>
        <taxon>Fungi</taxon>
        <taxon>Dikarya</taxon>
        <taxon>Basidiomycota</taxon>
        <taxon>Agaricomycotina</taxon>
        <taxon>Agaricomycetes</taxon>
        <taxon>Agaricomycetidae</taxon>
        <taxon>Agaricales</taxon>
        <taxon>Schizophyllaceae</taxon>
        <taxon>Schizophyllum</taxon>
    </lineage>
</organism>
<dbReference type="eggNOG" id="ENOG502RYM4">
    <property type="taxonomic scope" value="Eukaryota"/>
</dbReference>
<dbReference type="Pfam" id="PF03372">
    <property type="entry name" value="Exo_endo_phos"/>
    <property type="match status" value="1"/>
</dbReference>
<protein>
    <recommendedName>
        <fullName evidence="1">Endonuclease/exonuclease/phosphatase domain-containing protein</fullName>
    </recommendedName>
</protein>
<dbReference type="OMA" id="DSMPDNI"/>
<dbReference type="Gene3D" id="3.60.10.10">
    <property type="entry name" value="Endonuclease/exonuclease/phosphatase"/>
    <property type="match status" value="1"/>
</dbReference>
<dbReference type="PANTHER" id="PTHR12121:SF36">
    <property type="entry name" value="ENDONUCLEASE_EXONUCLEASE_PHOSPHATASE DOMAIN-CONTAINING PROTEIN"/>
    <property type="match status" value="1"/>
</dbReference>
<dbReference type="CDD" id="cd09083">
    <property type="entry name" value="EEP-1"/>
    <property type="match status" value="1"/>
</dbReference>
<name>D8QDL8_SCHCM</name>